<protein>
    <submittedName>
        <fullName evidence="2">Glycosyltransferase family 2 protein</fullName>
    </submittedName>
</protein>
<dbReference type="PANTHER" id="PTHR43685:SF2">
    <property type="entry name" value="GLYCOSYLTRANSFERASE 2-LIKE DOMAIN-CONTAINING PROTEIN"/>
    <property type="match status" value="1"/>
</dbReference>
<sequence>MNAFVPEFSVVIPAHNGMPDLVDAVESALAQTLAPAEIVVVDDASTDGSGDAVEERFGARVRVVRGRFGSAGAARNAGWRAARGAWVAFLDADDLWFPDKLAVAADKLAAAPEADWFFSDGAFRTLDGQLHASWFGLYADVVEPWCGAPLAQLFEVNFVLTSSTVVRRAALAATGGFDESLSHAEDLDLWIRLSRRGLATASRRSLVRYQHREGGLTRQTENRLRGGATLFERLAADTGLHPALRRSAKRRAGLYRYKLALHALREGRTAEARAGFAAAWMFPERVTPVLAGWCAALLPPALFAKLRGRKAAVAVATPMVAVRRVELRGDARVAPSGSAPGAEGAR</sequence>
<dbReference type="SUPFAM" id="SSF53448">
    <property type="entry name" value="Nucleotide-diphospho-sugar transferases"/>
    <property type="match status" value="1"/>
</dbReference>
<gene>
    <name evidence="2" type="ORF">HZA61_15650</name>
</gene>
<dbReference type="EMBL" id="JACRIW010000112">
    <property type="protein sequence ID" value="MBI5170924.1"/>
    <property type="molecule type" value="Genomic_DNA"/>
</dbReference>
<evidence type="ECO:0000313" key="2">
    <source>
        <dbReference type="EMBL" id="MBI5170924.1"/>
    </source>
</evidence>
<feature type="domain" description="Glycosyltransferase 2-like" evidence="1">
    <location>
        <begin position="9"/>
        <end position="112"/>
    </location>
</feature>
<dbReference type="AlphaFoldDB" id="A0A933WC41"/>
<dbReference type="Gene3D" id="3.90.550.10">
    <property type="entry name" value="Spore Coat Polysaccharide Biosynthesis Protein SpsA, Chain A"/>
    <property type="match status" value="1"/>
</dbReference>
<dbReference type="InterPro" id="IPR029044">
    <property type="entry name" value="Nucleotide-diphossugar_trans"/>
</dbReference>
<dbReference type="InterPro" id="IPR001173">
    <property type="entry name" value="Glyco_trans_2-like"/>
</dbReference>
<dbReference type="InterPro" id="IPR050834">
    <property type="entry name" value="Glycosyltransf_2"/>
</dbReference>
<dbReference type="Pfam" id="PF00535">
    <property type="entry name" value="Glycos_transf_2"/>
    <property type="match status" value="1"/>
</dbReference>
<dbReference type="CDD" id="cd00761">
    <property type="entry name" value="Glyco_tranf_GTA_type"/>
    <property type="match status" value="1"/>
</dbReference>
<reference evidence="2" key="1">
    <citation type="submission" date="2020-07" db="EMBL/GenBank/DDBJ databases">
        <title>Huge and variable diversity of episymbiotic CPR bacteria and DPANN archaea in groundwater ecosystems.</title>
        <authorList>
            <person name="He C.Y."/>
            <person name="Keren R."/>
            <person name="Whittaker M."/>
            <person name="Farag I.F."/>
            <person name="Doudna J."/>
            <person name="Cate J.H.D."/>
            <person name="Banfield J.F."/>
        </authorList>
    </citation>
    <scope>NUCLEOTIDE SEQUENCE</scope>
    <source>
        <strain evidence="2">NC_groundwater_1813_Pr3_B-0.1um_71_17</strain>
    </source>
</reference>
<dbReference type="PANTHER" id="PTHR43685">
    <property type="entry name" value="GLYCOSYLTRANSFERASE"/>
    <property type="match status" value="1"/>
</dbReference>
<dbReference type="Proteomes" id="UP000696931">
    <property type="component" value="Unassembled WGS sequence"/>
</dbReference>
<evidence type="ECO:0000259" key="1">
    <source>
        <dbReference type="Pfam" id="PF00535"/>
    </source>
</evidence>
<proteinExistence type="predicted"/>
<name>A0A933WC41_UNCEI</name>
<evidence type="ECO:0000313" key="3">
    <source>
        <dbReference type="Proteomes" id="UP000696931"/>
    </source>
</evidence>
<accession>A0A933WC41</accession>
<organism evidence="2 3">
    <name type="scientific">Eiseniibacteriota bacterium</name>
    <dbReference type="NCBI Taxonomy" id="2212470"/>
    <lineage>
        <taxon>Bacteria</taxon>
        <taxon>Candidatus Eiseniibacteriota</taxon>
    </lineage>
</organism>
<comment type="caution">
    <text evidence="2">The sequence shown here is derived from an EMBL/GenBank/DDBJ whole genome shotgun (WGS) entry which is preliminary data.</text>
</comment>